<keyword evidence="1" id="KW-1133">Transmembrane helix</keyword>
<feature type="transmembrane region" description="Helical" evidence="1">
    <location>
        <begin position="71"/>
        <end position="90"/>
    </location>
</feature>
<reference evidence="2" key="1">
    <citation type="journal article" date="2014" name="Int. J. Syst. Evol. Microbiol.">
        <title>Complete genome sequence of Corynebacterium casei LMG S-19264T (=DSM 44701T), isolated from a smear-ripened cheese.</title>
        <authorList>
            <consortium name="US DOE Joint Genome Institute (JGI-PGF)"/>
            <person name="Walter F."/>
            <person name="Albersmeier A."/>
            <person name="Kalinowski J."/>
            <person name="Ruckert C."/>
        </authorList>
    </citation>
    <scope>NUCLEOTIDE SEQUENCE</scope>
    <source>
        <strain evidence="2">CGMCC 1.15034</strain>
    </source>
</reference>
<name>A0AA88B9G4_9BRAD</name>
<reference evidence="2" key="2">
    <citation type="submission" date="2022-12" db="EMBL/GenBank/DDBJ databases">
        <authorList>
            <person name="Sun Q."/>
            <person name="Zhou Y."/>
        </authorList>
    </citation>
    <scope>NUCLEOTIDE SEQUENCE</scope>
    <source>
        <strain evidence="2">CGMCC 1.15034</strain>
    </source>
</reference>
<proteinExistence type="predicted"/>
<evidence type="ECO:0000313" key="3">
    <source>
        <dbReference type="Proteomes" id="UP000625079"/>
    </source>
</evidence>
<sequence>MPRDPSPEVGQFLDQNFAETVRAAIAFNEAIHDGAIMAAVDHHSRCTITGWSYRLFPPPSEIPPPVNKGSAFNSCVAMSLVPGILALYLVSKGTTWRFERGSVNRL</sequence>
<accession>A0AA88B9G4</accession>
<organism evidence="2 3">
    <name type="scientific">Bradyrhizobium guangdongense</name>
    <dbReference type="NCBI Taxonomy" id="1325090"/>
    <lineage>
        <taxon>Bacteria</taxon>
        <taxon>Pseudomonadati</taxon>
        <taxon>Pseudomonadota</taxon>
        <taxon>Alphaproteobacteria</taxon>
        <taxon>Hyphomicrobiales</taxon>
        <taxon>Nitrobacteraceae</taxon>
        <taxon>Bradyrhizobium</taxon>
    </lineage>
</organism>
<dbReference type="Proteomes" id="UP000625079">
    <property type="component" value="Unassembled WGS sequence"/>
</dbReference>
<keyword evidence="1" id="KW-0472">Membrane</keyword>
<protein>
    <submittedName>
        <fullName evidence="2">Uncharacterized protein</fullName>
    </submittedName>
</protein>
<dbReference type="EMBL" id="BMHC01000010">
    <property type="protein sequence ID" value="GGI27353.1"/>
    <property type="molecule type" value="Genomic_DNA"/>
</dbReference>
<gene>
    <name evidence="2" type="ORF">GCM10010987_43960</name>
</gene>
<evidence type="ECO:0000313" key="2">
    <source>
        <dbReference type="EMBL" id="GGI27353.1"/>
    </source>
</evidence>
<evidence type="ECO:0000256" key="1">
    <source>
        <dbReference type="SAM" id="Phobius"/>
    </source>
</evidence>
<dbReference type="AlphaFoldDB" id="A0AA88B9G4"/>
<keyword evidence="1" id="KW-0812">Transmembrane</keyword>
<comment type="caution">
    <text evidence="2">The sequence shown here is derived from an EMBL/GenBank/DDBJ whole genome shotgun (WGS) entry which is preliminary data.</text>
</comment>